<dbReference type="KEGG" id="lak:106150743"/>
<dbReference type="GeneID" id="106150743"/>
<dbReference type="PRINTS" id="PR00838">
    <property type="entry name" value="V5ALLERGEN"/>
</dbReference>
<dbReference type="FunCoup" id="A0A1S3H121">
    <property type="interactions" value="7"/>
</dbReference>
<name>A0A1S3H121_LINAN</name>
<dbReference type="AlphaFoldDB" id="A0A1S3H121"/>
<dbReference type="SMART" id="SM00198">
    <property type="entry name" value="SCP"/>
    <property type="match status" value="1"/>
</dbReference>
<protein>
    <submittedName>
        <fullName evidence="6">Multiple epidermal growth factor-like domains protein 10 isoform X1</fullName>
    </submittedName>
</protein>
<comment type="subcellular location">
    <subcellularLocation>
        <location evidence="1">Secreted</location>
    </subcellularLocation>
</comment>
<gene>
    <name evidence="6" type="primary">LOC106150743</name>
</gene>
<feature type="domain" description="EGF-like" evidence="4">
    <location>
        <begin position="199"/>
        <end position="210"/>
    </location>
</feature>
<evidence type="ECO:0000259" key="4">
    <source>
        <dbReference type="PROSITE" id="PS00022"/>
    </source>
</evidence>
<accession>A0A1S3H121</accession>
<keyword evidence="2" id="KW-0964">Secreted</keyword>
<dbReference type="OrthoDB" id="674273at2759"/>
<dbReference type="InterPro" id="IPR002413">
    <property type="entry name" value="V5_allergen-like"/>
</dbReference>
<dbReference type="PROSITE" id="PS00022">
    <property type="entry name" value="EGF_1"/>
    <property type="match status" value="1"/>
</dbReference>
<dbReference type="InterPro" id="IPR018244">
    <property type="entry name" value="Allrgn_V5/Tpx1_CS"/>
</dbReference>
<dbReference type="PANTHER" id="PTHR10334">
    <property type="entry name" value="CYSTEINE-RICH SECRETORY PROTEIN-RELATED"/>
    <property type="match status" value="1"/>
</dbReference>
<proteinExistence type="predicted"/>
<keyword evidence="3" id="KW-0732">Signal</keyword>
<dbReference type="PRINTS" id="PR00837">
    <property type="entry name" value="V5TPXLIKE"/>
</dbReference>
<evidence type="ECO:0000313" key="5">
    <source>
        <dbReference type="Proteomes" id="UP000085678"/>
    </source>
</evidence>
<reference evidence="6" key="1">
    <citation type="submission" date="2025-08" db="UniProtKB">
        <authorList>
            <consortium name="RefSeq"/>
        </authorList>
    </citation>
    <scope>IDENTIFICATION</scope>
    <source>
        <tissue evidence="6">Gonads</tissue>
    </source>
</reference>
<dbReference type="InterPro" id="IPR001283">
    <property type="entry name" value="CRISP-related"/>
</dbReference>
<dbReference type="Proteomes" id="UP000085678">
    <property type="component" value="Unplaced"/>
</dbReference>
<keyword evidence="5" id="KW-1185">Reference proteome</keyword>
<dbReference type="RefSeq" id="XP_013379181.1">
    <property type="nucleotide sequence ID" value="XM_013523727.1"/>
</dbReference>
<dbReference type="Pfam" id="PF00188">
    <property type="entry name" value="CAP"/>
    <property type="match status" value="1"/>
</dbReference>
<evidence type="ECO:0000313" key="6">
    <source>
        <dbReference type="RefSeq" id="XP_013379181.1"/>
    </source>
</evidence>
<dbReference type="InParanoid" id="A0A1S3H121"/>
<dbReference type="SUPFAM" id="SSF55797">
    <property type="entry name" value="PR-1-like"/>
    <property type="match status" value="1"/>
</dbReference>
<dbReference type="Pfam" id="PF03128">
    <property type="entry name" value="CXCXC"/>
    <property type="match status" value="1"/>
</dbReference>
<evidence type="ECO:0000256" key="1">
    <source>
        <dbReference type="ARBA" id="ARBA00004613"/>
    </source>
</evidence>
<dbReference type="Gene3D" id="3.40.33.10">
    <property type="entry name" value="CAP"/>
    <property type="match status" value="1"/>
</dbReference>
<dbReference type="InterPro" id="IPR035940">
    <property type="entry name" value="CAP_sf"/>
</dbReference>
<dbReference type="InterPro" id="IPR000742">
    <property type="entry name" value="EGF"/>
</dbReference>
<dbReference type="STRING" id="7574.A0A1S3H121"/>
<evidence type="ECO:0000256" key="3">
    <source>
        <dbReference type="ARBA" id="ARBA00022729"/>
    </source>
</evidence>
<organism evidence="5 6">
    <name type="scientific">Lingula anatina</name>
    <name type="common">Brachiopod</name>
    <name type="synonym">Lingula unguis</name>
    <dbReference type="NCBI Taxonomy" id="7574"/>
    <lineage>
        <taxon>Eukaryota</taxon>
        <taxon>Metazoa</taxon>
        <taxon>Spiralia</taxon>
        <taxon>Lophotrochozoa</taxon>
        <taxon>Brachiopoda</taxon>
        <taxon>Linguliformea</taxon>
        <taxon>Lingulata</taxon>
        <taxon>Lingulida</taxon>
        <taxon>Linguloidea</taxon>
        <taxon>Lingulidae</taxon>
        <taxon>Lingula</taxon>
    </lineage>
</organism>
<sequence length="384" mass="42897">MKSMVWDDELESVAQNWADQCDYKHGHNIPQNSEFQRTKPGQNLFATTRRPVDPTRSLYYWVDEEIPFYTYANNSCVPGEKCGHYTQAVWADSHRVGCAVAECAVKSPFLGYRGVWYYVVCNYYPPGNYIGQKPYRAGATCSECATDDSQNTGECAAGLCPTEYECSRFPENCGRENKCGSTVLACQNGGTPDYDNCRCQCLPQWTGASCQSPKCPVVQQCEQGKPFDYSTCSCQCGKYFSGARCEIPNCRAMGANSLDRYSAWCSDPNNTPKYCDYRLSGTTDLIKYAACPVSCGVLEDFCPGKTCLNGGQLECGSCKCTCPRYFTGQRCESPNISELGKNGADEWFCSTSWFAPWKCSQRFFQDAPEELIQYKYCPNACNII</sequence>
<dbReference type="GO" id="GO:0005576">
    <property type="term" value="C:extracellular region"/>
    <property type="evidence" value="ECO:0007669"/>
    <property type="project" value="InterPro"/>
</dbReference>
<evidence type="ECO:0000256" key="2">
    <source>
        <dbReference type="ARBA" id="ARBA00022525"/>
    </source>
</evidence>
<dbReference type="PROSITE" id="PS01010">
    <property type="entry name" value="CRISP_2"/>
    <property type="match status" value="1"/>
</dbReference>
<dbReference type="InterPro" id="IPR004153">
    <property type="entry name" value="CXCXC_repeat"/>
</dbReference>
<dbReference type="InterPro" id="IPR014044">
    <property type="entry name" value="CAP_dom"/>
</dbReference>